<evidence type="ECO:0000256" key="1">
    <source>
        <dbReference type="SAM" id="MobiDB-lite"/>
    </source>
</evidence>
<evidence type="ECO:0000313" key="3">
    <source>
        <dbReference type="EMBL" id="SQG49879.1"/>
    </source>
</evidence>
<accession>A0ABD7MQ22</accession>
<feature type="transmembrane region" description="Helical" evidence="2">
    <location>
        <begin position="12"/>
        <end position="33"/>
    </location>
</feature>
<evidence type="ECO:0000313" key="4">
    <source>
        <dbReference type="Proteomes" id="UP000248741"/>
    </source>
</evidence>
<keyword evidence="2" id="KW-1133">Transmembrane helix</keyword>
<organism evidence="3 4">
    <name type="scientific">Corynebacterium ulcerans</name>
    <dbReference type="NCBI Taxonomy" id="65058"/>
    <lineage>
        <taxon>Bacteria</taxon>
        <taxon>Bacillati</taxon>
        <taxon>Actinomycetota</taxon>
        <taxon>Actinomycetes</taxon>
        <taxon>Mycobacteriales</taxon>
        <taxon>Corynebacteriaceae</taxon>
        <taxon>Corynebacterium</taxon>
    </lineage>
</organism>
<feature type="transmembrane region" description="Helical" evidence="2">
    <location>
        <begin position="567"/>
        <end position="585"/>
    </location>
</feature>
<reference evidence="3 4" key="1">
    <citation type="submission" date="2018-06" db="EMBL/GenBank/DDBJ databases">
        <authorList>
            <consortium name="Pathogen Informatics"/>
            <person name="Doyle S."/>
        </authorList>
    </citation>
    <scope>NUCLEOTIDE SEQUENCE [LARGE SCALE GENOMIC DNA]</scope>
    <source>
        <strain evidence="3 4">NCTC7908</strain>
    </source>
</reference>
<sequence>MSVIRYPQPRRLSPVAIVAVIWTLIAALTVVPYSSAYVPGTFAPNHEQPNGPPADVKSGIDIAPNPVVPGGDVTYTITGQAKAPKPNTTNAPGQSNVLYAQVEFTPSEHAPLKAAPQATDFTWSDGVRRTFAEEPKLVNGTWVLTFNAGGTDFGANPSYKASLVGSTSTDISVKEITAKVKTTVNIDPVLNWRSTNPTITPLGNCTYRAVQENTYLGDGYGAWLMHLKLGSDGWNQELDPNGPQIQVFDETGADVTARFAHYRFNSQDYSQPVYPETNAGVSPYNQWKQSLNYNFDQSTNTGDTWIRDGYKVRVTQTIRDTTCSYGESYIHYNVGIESAFPPIYSSDEATASAPVELTKKFRVEKSTDAGRVVLTPEQVRGEASFDVKYKVTVTNDGRVAGVHPDVTDVPAAREGFAVQGVSVDGQVLDAPYVIKGQSLDAGASRTYDVVVSYRVADAGRVDWSSVGTCESSGGQSSGGLVNRVQMEGDSDGPGNNDACVPVIPPSEDTPFVPIPIVPIPVVPTPVVPTPVVPTPVVPTPDGAQPTQKPAEKGAKSGKVLAKTGASVLAPIVIGLIMLALGIAILRRRNTE</sequence>
<dbReference type="EMBL" id="LS483400">
    <property type="protein sequence ID" value="SQG49879.1"/>
    <property type="molecule type" value="Genomic_DNA"/>
</dbReference>
<name>A0ABD7MQ22_CORUL</name>
<keyword evidence="2" id="KW-0812">Transmembrane</keyword>
<dbReference type="AlphaFoldDB" id="A0ABD7MQ22"/>
<evidence type="ECO:0000256" key="2">
    <source>
        <dbReference type="SAM" id="Phobius"/>
    </source>
</evidence>
<dbReference type="NCBIfam" id="TIGR01167">
    <property type="entry name" value="LPXTG_anchor"/>
    <property type="match status" value="1"/>
</dbReference>
<feature type="region of interest" description="Disordered" evidence="1">
    <location>
        <begin position="536"/>
        <end position="556"/>
    </location>
</feature>
<proteinExistence type="predicted"/>
<gene>
    <name evidence="3" type="ORF">NCTC7908_00103</name>
</gene>
<dbReference type="Proteomes" id="UP000248741">
    <property type="component" value="Chromosome 1"/>
</dbReference>
<keyword evidence="2" id="KW-0472">Membrane</keyword>
<dbReference type="RefSeq" id="WP_231910457.1">
    <property type="nucleotide sequence ID" value="NZ_CP068134.1"/>
</dbReference>
<protein>
    <submittedName>
        <fullName evidence="3">Protein piccolo</fullName>
    </submittedName>
</protein>